<dbReference type="Pfam" id="PF03732">
    <property type="entry name" value="Retrotrans_gag"/>
    <property type="match status" value="1"/>
</dbReference>
<feature type="domain" description="Retrotransposon gag" evidence="1">
    <location>
        <begin position="74"/>
        <end position="121"/>
    </location>
</feature>
<dbReference type="Proteomes" id="UP000327085">
    <property type="component" value="Chromosome 4"/>
</dbReference>
<dbReference type="Gramene" id="VVA27175">
    <property type="protein sequence ID" value="VVA27175"/>
    <property type="gene ID" value="Prudul26B006110"/>
</dbReference>
<organism evidence="2 3">
    <name type="scientific">Prunus dulcis</name>
    <name type="common">Almond</name>
    <name type="synonym">Amygdalus dulcis</name>
    <dbReference type="NCBI Taxonomy" id="3755"/>
    <lineage>
        <taxon>Eukaryota</taxon>
        <taxon>Viridiplantae</taxon>
        <taxon>Streptophyta</taxon>
        <taxon>Embryophyta</taxon>
        <taxon>Tracheophyta</taxon>
        <taxon>Spermatophyta</taxon>
        <taxon>Magnoliopsida</taxon>
        <taxon>eudicotyledons</taxon>
        <taxon>Gunneridae</taxon>
        <taxon>Pentapetalae</taxon>
        <taxon>rosids</taxon>
        <taxon>fabids</taxon>
        <taxon>Rosales</taxon>
        <taxon>Rosaceae</taxon>
        <taxon>Amygdaloideae</taxon>
        <taxon>Amygdaleae</taxon>
        <taxon>Prunus</taxon>
    </lineage>
</organism>
<sequence length="128" mass="14940">MDDRTADLFAEFLQVRGHGVPQPPSVPPTDPFRMSLLIRDLKKLGVKPFEGKVDHMKADRWIRNLENYFKILGFLALFYKKYFPATVKEELQVEFLNLTQGSLTVREYKARFAELSRFVDTLSELQQT</sequence>
<dbReference type="InterPro" id="IPR005162">
    <property type="entry name" value="Retrotrans_gag_dom"/>
</dbReference>
<name>A0A5E4FH48_PRUDU</name>
<evidence type="ECO:0000259" key="1">
    <source>
        <dbReference type="Pfam" id="PF03732"/>
    </source>
</evidence>
<gene>
    <name evidence="2" type="ORF">ALMOND_2B006110</name>
</gene>
<proteinExistence type="predicted"/>
<protein>
    <submittedName>
        <fullName evidence="2">PREDICTED: LOC110769588 isoform</fullName>
    </submittedName>
</protein>
<dbReference type="InParanoid" id="A0A5E4FH48"/>
<reference evidence="3" key="1">
    <citation type="journal article" date="2020" name="Plant J.">
        <title>Transposons played a major role in the diversification between the closely related almond and peach genomes: results from the almond genome sequence.</title>
        <authorList>
            <person name="Alioto T."/>
            <person name="Alexiou K.G."/>
            <person name="Bardil A."/>
            <person name="Barteri F."/>
            <person name="Castanera R."/>
            <person name="Cruz F."/>
            <person name="Dhingra A."/>
            <person name="Duval H."/>
            <person name="Fernandez I Marti A."/>
            <person name="Frias L."/>
            <person name="Galan B."/>
            <person name="Garcia J.L."/>
            <person name="Howad W."/>
            <person name="Gomez-Garrido J."/>
            <person name="Gut M."/>
            <person name="Julca I."/>
            <person name="Morata J."/>
            <person name="Puigdomenech P."/>
            <person name="Ribeca P."/>
            <person name="Rubio Cabetas M.J."/>
            <person name="Vlasova A."/>
            <person name="Wirthensohn M."/>
            <person name="Garcia-Mas J."/>
            <person name="Gabaldon T."/>
            <person name="Casacuberta J.M."/>
            <person name="Arus P."/>
        </authorList>
    </citation>
    <scope>NUCLEOTIDE SEQUENCE [LARGE SCALE GENOMIC DNA]</scope>
    <source>
        <strain evidence="3">cv. Texas</strain>
    </source>
</reference>
<dbReference type="EMBL" id="CABIKO010000117">
    <property type="protein sequence ID" value="VVA27175.1"/>
    <property type="molecule type" value="Genomic_DNA"/>
</dbReference>
<dbReference type="AlphaFoldDB" id="A0A5E4FH48"/>
<accession>A0A5E4FH48</accession>
<evidence type="ECO:0000313" key="2">
    <source>
        <dbReference type="EMBL" id="VVA27175.1"/>
    </source>
</evidence>
<evidence type="ECO:0000313" key="3">
    <source>
        <dbReference type="Proteomes" id="UP000327085"/>
    </source>
</evidence>